<dbReference type="GO" id="GO:0005737">
    <property type="term" value="C:cytoplasm"/>
    <property type="evidence" value="ECO:0007669"/>
    <property type="project" value="TreeGrafter"/>
</dbReference>
<dbReference type="AlphaFoldDB" id="A0A346Y2L3"/>
<evidence type="ECO:0000256" key="5">
    <source>
        <dbReference type="ARBA" id="ARBA00022898"/>
    </source>
</evidence>
<organism evidence="7 8">
    <name type="scientific">Euzebya pacifica</name>
    <dbReference type="NCBI Taxonomy" id="1608957"/>
    <lineage>
        <taxon>Bacteria</taxon>
        <taxon>Bacillati</taxon>
        <taxon>Actinomycetota</taxon>
        <taxon>Nitriliruptoria</taxon>
        <taxon>Euzebyales</taxon>
    </lineage>
</organism>
<evidence type="ECO:0000313" key="8">
    <source>
        <dbReference type="Proteomes" id="UP000264006"/>
    </source>
</evidence>
<dbReference type="PANTHER" id="PTHR43807">
    <property type="entry name" value="FI04487P"/>
    <property type="match status" value="1"/>
</dbReference>
<dbReference type="InterPro" id="IPR015424">
    <property type="entry name" value="PyrdxlP-dep_Trfase"/>
</dbReference>
<dbReference type="InterPro" id="IPR015422">
    <property type="entry name" value="PyrdxlP-dep_Trfase_small"/>
</dbReference>
<dbReference type="InterPro" id="IPR015421">
    <property type="entry name" value="PyrdxlP-dep_Trfase_major"/>
</dbReference>
<name>A0A346Y2L3_9ACTN</name>
<protein>
    <submittedName>
        <fullName evidence="7">Aspartate aminotransferase</fullName>
    </submittedName>
</protein>
<keyword evidence="3 7" id="KW-0032">Aminotransferase</keyword>
<reference evidence="7 8" key="1">
    <citation type="submission" date="2018-09" db="EMBL/GenBank/DDBJ databases">
        <title>Complete genome sequence of Euzebya sp. DY32-46 isolated from seawater of Pacific Ocean.</title>
        <authorList>
            <person name="Xu L."/>
            <person name="Wu Y.-H."/>
            <person name="Xu X.-W."/>
        </authorList>
    </citation>
    <scope>NUCLEOTIDE SEQUENCE [LARGE SCALE GENOMIC DNA]</scope>
    <source>
        <strain evidence="7 8">DY32-46</strain>
    </source>
</reference>
<dbReference type="Pfam" id="PF00155">
    <property type="entry name" value="Aminotran_1_2"/>
    <property type="match status" value="1"/>
</dbReference>
<evidence type="ECO:0000256" key="2">
    <source>
        <dbReference type="ARBA" id="ARBA00007441"/>
    </source>
</evidence>
<dbReference type="OrthoDB" id="9763453at2"/>
<dbReference type="PANTHER" id="PTHR43807:SF20">
    <property type="entry name" value="FI04487P"/>
    <property type="match status" value="1"/>
</dbReference>
<dbReference type="EMBL" id="CP031165">
    <property type="protein sequence ID" value="AXV08710.1"/>
    <property type="molecule type" value="Genomic_DNA"/>
</dbReference>
<evidence type="ECO:0000256" key="1">
    <source>
        <dbReference type="ARBA" id="ARBA00001933"/>
    </source>
</evidence>
<dbReference type="Proteomes" id="UP000264006">
    <property type="component" value="Chromosome"/>
</dbReference>
<dbReference type="GO" id="GO:0016212">
    <property type="term" value="F:kynurenine-oxoglutarate transaminase activity"/>
    <property type="evidence" value="ECO:0007669"/>
    <property type="project" value="TreeGrafter"/>
</dbReference>
<comment type="cofactor">
    <cofactor evidence="1">
        <name>pyridoxal 5'-phosphate</name>
        <dbReference type="ChEBI" id="CHEBI:597326"/>
    </cofactor>
</comment>
<sequence length="405" mass="43489">MPRQPQLTSRLQRFGTTIFTEMSALSLRHDAVNLGQGFPDFDAPAALTEAAQRAIGEGRNQYAPGNGIPALRRAVAEHAARHHGLTYDPDTEVTVTTGATEALFATLNALCDVGDEVVVIEPAFDVYPAAASMAGAVVKGVPLRPDEVNGGWRLDTGDLVAATSRATRAIIINTPMNPLGKTFSDQELELVVKVAGALDAVIISDEVYEHMVFDGPHRSICHVPGARERTVRISSAAKTFSVTGWKVGWACAPPELTDAIRAAKQWTTFTSGTPLQHAVAEALVWDDTYVEDMAADYLRRRDLLCEALDRIGFGVTVPDGTFFVACDIRPLGFDDDMAFCNRLPEAVGVGAIPIQVFHTDPMAHTGLARFAFCKTDEALAEGIARLEAGLPSMSRNPSPTSSRTS</sequence>
<evidence type="ECO:0000259" key="6">
    <source>
        <dbReference type="Pfam" id="PF00155"/>
    </source>
</evidence>
<dbReference type="KEGG" id="euz:DVS28_a4042"/>
<evidence type="ECO:0000256" key="3">
    <source>
        <dbReference type="ARBA" id="ARBA00022576"/>
    </source>
</evidence>
<keyword evidence="5" id="KW-0663">Pyridoxal phosphate</keyword>
<keyword evidence="4 7" id="KW-0808">Transferase</keyword>
<dbReference type="Gene3D" id="3.90.1150.10">
    <property type="entry name" value="Aspartate Aminotransferase, domain 1"/>
    <property type="match status" value="1"/>
</dbReference>
<dbReference type="GO" id="GO:0030170">
    <property type="term" value="F:pyridoxal phosphate binding"/>
    <property type="evidence" value="ECO:0007669"/>
    <property type="project" value="InterPro"/>
</dbReference>
<comment type="similarity">
    <text evidence="2">Belongs to the class-I pyridoxal-phosphate-dependent aminotransferase family.</text>
</comment>
<keyword evidence="8" id="KW-1185">Reference proteome</keyword>
<accession>A0A346Y2L3</accession>
<dbReference type="InterPro" id="IPR051326">
    <property type="entry name" value="Kynurenine-oxoglutarate_AT"/>
</dbReference>
<dbReference type="CDD" id="cd00609">
    <property type="entry name" value="AAT_like"/>
    <property type="match status" value="1"/>
</dbReference>
<feature type="domain" description="Aminotransferase class I/classII large" evidence="6">
    <location>
        <begin position="30"/>
        <end position="386"/>
    </location>
</feature>
<evidence type="ECO:0000256" key="4">
    <source>
        <dbReference type="ARBA" id="ARBA00022679"/>
    </source>
</evidence>
<dbReference type="FunFam" id="3.40.640.10:FF:000024">
    <property type="entry name" value="Kynurenine--oxoglutarate transaminase 3"/>
    <property type="match status" value="1"/>
</dbReference>
<dbReference type="SUPFAM" id="SSF53383">
    <property type="entry name" value="PLP-dependent transferases"/>
    <property type="match status" value="1"/>
</dbReference>
<dbReference type="InterPro" id="IPR004839">
    <property type="entry name" value="Aminotransferase_I/II_large"/>
</dbReference>
<gene>
    <name evidence="7" type="ORF">DVS28_a4042</name>
</gene>
<dbReference type="Gene3D" id="3.40.640.10">
    <property type="entry name" value="Type I PLP-dependent aspartate aminotransferase-like (Major domain)"/>
    <property type="match status" value="1"/>
</dbReference>
<dbReference type="RefSeq" id="WP_114593016.1">
    <property type="nucleotide sequence ID" value="NZ_CP031165.1"/>
</dbReference>
<proteinExistence type="inferred from homology"/>
<evidence type="ECO:0000313" key="7">
    <source>
        <dbReference type="EMBL" id="AXV08710.1"/>
    </source>
</evidence>